<dbReference type="OrthoDB" id="288110at2157"/>
<keyword evidence="2" id="KW-1185">Reference proteome</keyword>
<comment type="caution">
    <text evidence="1">The sequence shown here is derived from an EMBL/GenBank/DDBJ whole genome shotgun (WGS) entry which is preliminary data.</text>
</comment>
<organism evidence="1 2">
    <name type="scientific">Natronococcus pandeyae</name>
    <dbReference type="NCBI Taxonomy" id="2055836"/>
    <lineage>
        <taxon>Archaea</taxon>
        <taxon>Methanobacteriati</taxon>
        <taxon>Methanobacteriota</taxon>
        <taxon>Stenosarchaea group</taxon>
        <taxon>Halobacteria</taxon>
        <taxon>Halobacteriales</taxon>
        <taxon>Natrialbaceae</taxon>
        <taxon>Natronococcus</taxon>
    </lineage>
</organism>
<accession>A0A8J8TRX9</accession>
<evidence type="ECO:0000313" key="1">
    <source>
        <dbReference type="EMBL" id="TYL37987.1"/>
    </source>
</evidence>
<dbReference type="AlphaFoldDB" id="A0A8J8TRX9"/>
<reference evidence="1" key="1">
    <citation type="submission" date="2017-11" db="EMBL/GenBank/DDBJ databases">
        <authorList>
            <person name="Kajale S.C."/>
            <person name="Sharma A."/>
        </authorList>
    </citation>
    <scope>NUCLEOTIDE SEQUENCE</scope>
    <source>
        <strain evidence="1">LS1_42</strain>
    </source>
</reference>
<dbReference type="Proteomes" id="UP000766904">
    <property type="component" value="Unassembled WGS sequence"/>
</dbReference>
<name>A0A8J8TRX9_9EURY</name>
<evidence type="ECO:0000313" key="2">
    <source>
        <dbReference type="Proteomes" id="UP000766904"/>
    </source>
</evidence>
<gene>
    <name evidence="1" type="ORF">CV102_14825</name>
</gene>
<dbReference type="RefSeq" id="WP_148858762.1">
    <property type="nucleotide sequence ID" value="NZ_PHNJ01000007.1"/>
</dbReference>
<dbReference type="InterPro" id="IPR024747">
    <property type="entry name" value="Pyridox_Oxase-rel"/>
</dbReference>
<dbReference type="EMBL" id="PHNJ01000007">
    <property type="protein sequence ID" value="TYL37987.1"/>
    <property type="molecule type" value="Genomic_DNA"/>
</dbReference>
<protein>
    <submittedName>
        <fullName evidence="1">Flavin-nucleotide-binding protein</fullName>
    </submittedName>
</protein>
<dbReference type="InterPro" id="IPR012349">
    <property type="entry name" value="Split_barrel_FMN-bd"/>
</dbReference>
<proteinExistence type="predicted"/>
<dbReference type="Gene3D" id="2.30.110.10">
    <property type="entry name" value="Electron Transport, Fmn-binding Protein, Chain A"/>
    <property type="match status" value="1"/>
</dbReference>
<sequence length="152" mass="16868">MTLDRIEYVYTFGMDDEDIAEAIETNDVGVLSLASDGDAYAIPVSFHYDGSSLYLRLTSDGNSKKLSYVDDTAEACFVLHAVDPPDDSWSIVATGPIRELTAAEQEAFDETAINERFSELRIFDEEIEAVGLTIYELEIEELTGRKTGDHIT</sequence>
<dbReference type="Pfam" id="PF12900">
    <property type="entry name" value="Pyridox_ox_2"/>
    <property type="match status" value="1"/>
</dbReference>
<dbReference type="SUPFAM" id="SSF50475">
    <property type="entry name" value="FMN-binding split barrel"/>
    <property type="match status" value="1"/>
</dbReference>